<protein>
    <submittedName>
        <fullName evidence="4">Uncharacterized protein</fullName>
    </submittedName>
</protein>
<name>A0A6V7NXI4_ANACO</name>
<dbReference type="InterPro" id="IPR036291">
    <property type="entry name" value="NAD(P)-bd_dom_sf"/>
</dbReference>
<sequence>MMLLLRLIFARRAAEATGRSAGGRWDGRLGFSSAVHPEKVGRKNCSNYWRRKRAGKATAQEFIREGATVVLADINSQVGRKSAEELGPQAHFVQCDVTVEQQVAEAVDLAVSRHGRLDVMYNNAGIAGPASAHGISLLDLAHFDQVMNVNVRGRSPD</sequence>
<dbReference type="GO" id="GO:0016491">
    <property type="term" value="F:oxidoreductase activity"/>
    <property type="evidence" value="ECO:0007669"/>
    <property type="project" value="UniProtKB-KW"/>
</dbReference>
<dbReference type="InterPro" id="IPR002347">
    <property type="entry name" value="SDR_fam"/>
</dbReference>
<dbReference type="AlphaFoldDB" id="A0A6V7NXI4"/>
<gene>
    <name evidence="4" type="ORF">CB5_LOCUS6480</name>
</gene>
<feature type="signal peptide" evidence="3">
    <location>
        <begin position="1"/>
        <end position="16"/>
    </location>
</feature>
<organism evidence="4">
    <name type="scientific">Ananas comosus var. bracteatus</name>
    <name type="common">red pineapple</name>
    <dbReference type="NCBI Taxonomy" id="296719"/>
    <lineage>
        <taxon>Eukaryota</taxon>
        <taxon>Viridiplantae</taxon>
        <taxon>Streptophyta</taxon>
        <taxon>Embryophyta</taxon>
        <taxon>Tracheophyta</taxon>
        <taxon>Spermatophyta</taxon>
        <taxon>Magnoliopsida</taxon>
        <taxon>Liliopsida</taxon>
        <taxon>Poales</taxon>
        <taxon>Bromeliaceae</taxon>
        <taxon>Bromelioideae</taxon>
        <taxon>Ananas</taxon>
    </lineage>
</organism>
<dbReference type="Pfam" id="PF13561">
    <property type="entry name" value="adh_short_C2"/>
    <property type="match status" value="1"/>
</dbReference>
<evidence type="ECO:0000256" key="1">
    <source>
        <dbReference type="ARBA" id="ARBA00006484"/>
    </source>
</evidence>
<keyword evidence="2" id="KW-0560">Oxidoreductase</keyword>
<dbReference type="EMBL" id="LR862143">
    <property type="protein sequence ID" value="CAD1823269.1"/>
    <property type="molecule type" value="Genomic_DNA"/>
</dbReference>
<accession>A0A6V7NXI4</accession>
<feature type="chain" id="PRO_5027945529" evidence="3">
    <location>
        <begin position="17"/>
        <end position="157"/>
    </location>
</feature>
<dbReference type="PANTHER" id="PTHR43180:SF55">
    <property type="entry name" value="ALCOHOL DEHYDROGENASE-LIKE PROTEIN"/>
    <property type="match status" value="1"/>
</dbReference>
<dbReference type="SUPFAM" id="SSF51735">
    <property type="entry name" value="NAD(P)-binding Rossmann-fold domains"/>
    <property type="match status" value="1"/>
</dbReference>
<keyword evidence="3" id="KW-0732">Signal</keyword>
<dbReference type="PANTHER" id="PTHR43180">
    <property type="entry name" value="3-OXOACYL-(ACYL-CARRIER-PROTEIN) REDUCTASE (AFU_ORTHOLOGUE AFUA_6G11210)"/>
    <property type="match status" value="1"/>
</dbReference>
<evidence type="ECO:0000256" key="2">
    <source>
        <dbReference type="ARBA" id="ARBA00023002"/>
    </source>
</evidence>
<evidence type="ECO:0000313" key="4">
    <source>
        <dbReference type="EMBL" id="CAD1823269.1"/>
    </source>
</evidence>
<reference evidence="4" key="1">
    <citation type="submission" date="2020-07" db="EMBL/GenBank/DDBJ databases">
        <authorList>
            <person name="Lin J."/>
        </authorList>
    </citation>
    <scope>NUCLEOTIDE SEQUENCE</scope>
</reference>
<proteinExistence type="inferred from homology"/>
<comment type="similarity">
    <text evidence="1">Belongs to the short-chain dehydrogenases/reductases (SDR) family.</text>
</comment>
<evidence type="ECO:0000256" key="3">
    <source>
        <dbReference type="SAM" id="SignalP"/>
    </source>
</evidence>
<dbReference type="Gene3D" id="3.40.50.720">
    <property type="entry name" value="NAD(P)-binding Rossmann-like Domain"/>
    <property type="match status" value="1"/>
</dbReference>